<organism evidence="2 3">
    <name type="scientific">Streptomyces sanglieri</name>
    <dbReference type="NCBI Taxonomy" id="193460"/>
    <lineage>
        <taxon>Bacteria</taxon>
        <taxon>Bacillati</taxon>
        <taxon>Actinomycetota</taxon>
        <taxon>Actinomycetes</taxon>
        <taxon>Kitasatosporales</taxon>
        <taxon>Streptomycetaceae</taxon>
        <taxon>Streptomyces</taxon>
    </lineage>
</organism>
<accession>A0ABW2WL62</accession>
<feature type="compositionally biased region" description="Polar residues" evidence="1">
    <location>
        <begin position="48"/>
        <end position="59"/>
    </location>
</feature>
<proteinExistence type="predicted"/>
<dbReference type="EMBL" id="JBHTGL010000005">
    <property type="protein sequence ID" value="MFD0621903.1"/>
    <property type="molecule type" value="Genomic_DNA"/>
</dbReference>
<reference evidence="3" key="1">
    <citation type="journal article" date="2019" name="Int. J. Syst. Evol. Microbiol.">
        <title>The Global Catalogue of Microorganisms (GCM) 10K type strain sequencing project: providing services to taxonomists for standard genome sequencing and annotation.</title>
        <authorList>
            <consortium name="The Broad Institute Genomics Platform"/>
            <consortium name="The Broad Institute Genome Sequencing Center for Infectious Disease"/>
            <person name="Wu L."/>
            <person name="Ma J."/>
        </authorList>
    </citation>
    <scope>NUCLEOTIDE SEQUENCE [LARGE SCALE GENOMIC DNA]</scope>
    <source>
        <strain evidence="3">JCM 12607</strain>
    </source>
</reference>
<name>A0ABW2WL62_9ACTN</name>
<sequence>MTQSVRPEHSGVRERNRAWSATLLTAACVLATVTGCSSGKADDPKETPTPSASAKQTPSKPADPNETAKNEAIATYTSYWQEMERSYAKGSSKGTSLKDYAAGSALASANTGMANMLKAGQATVGHVVVRTPTATQADIHRKIPNVRLSSCLDVSQWKVINRDTRNPVVLPSDRLTRYVVVSVVEKWPAGWRVIRDEPQEKSC</sequence>
<keyword evidence="3" id="KW-1185">Reference proteome</keyword>
<comment type="caution">
    <text evidence="2">The sequence shown here is derived from an EMBL/GenBank/DDBJ whole genome shotgun (WGS) entry which is preliminary data.</text>
</comment>
<gene>
    <name evidence="2" type="ORF">ACFQ2K_02910</name>
</gene>
<evidence type="ECO:0008006" key="4">
    <source>
        <dbReference type="Google" id="ProtNLM"/>
    </source>
</evidence>
<dbReference type="Proteomes" id="UP001596915">
    <property type="component" value="Unassembled WGS sequence"/>
</dbReference>
<dbReference type="PROSITE" id="PS51257">
    <property type="entry name" value="PROKAR_LIPOPROTEIN"/>
    <property type="match status" value="1"/>
</dbReference>
<protein>
    <recommendedName>
        <fullName evidence="4">Secreted protein/lipoprotein</fullName>
    </recommendedName>
</protein>
<evidence type="ECO:0000313" key="2">
    <source>
        <dbReference type="EMBL" id="MFD0621903.1"/>
    </source>
</evidence>
<feature type="region of interest" description="Disordered" evidence="1">
    <location>
        <begin position="37"/>
        <end position="69"/>
    </location>
</feature>
<evidence type="ECO:0000256" key="1">
    <source>
        <dbReference type="SAM" id="MobiDB-lite"/>
    </source>
</evidence>
<evidence type="ECO:0000313" key="3">
    <source>
        <dbReference type="Proteomes" id="UP001596915"/>
    </source>
</evidence>